<dbReference type="Pfam" id="PF08022">
    <property type="entry name" value="FAD_binding_8"/>
    <property type="match status" value="1"/>
</dbReference>
<evidence type="ECO:0000256" key="4">
    <source>
        <dbReference type="ARBA" id="ARBA00022989"/>
    </source>
</evidence>
<feature type="domain" description="Ferric oxidoreductase" evidence="10">
    <location>
        <begin position="115"/>
        <end position="189"/>
    </location>
</feature>
<dbReference type="EMBL" id="MCFJ01000006">
    <property type="protein sequence ID" value="ORY65108.1"/>
    <property type="molecule type" value="Genomic_DNA"/>
</dbReference>
<dbReference type="PRINTS" id="PR00466">
    <property type="entry name" value="GP91PHOX"/>
</dbReference>
<dbReference type="GO" id="GO:0043020">
    <property type="term" value="C:NADPH oxidase complex"/>
    <property type="evidence" value="ECO:0007669"/>
    <property type="project" value="TreeGrafter"/>
</dbReference>
<evidence type="ECO:0000313" key="12">
    <source>
        <dbReference type="EMBL" id="ORY65108.1"/>
    </source>
</evidence>
<feature type="compositionally biased region" description="Polar residues" evidence="8">
    <location>
        <begin position="1"/>
        <end position="11"/>
    </location>
</feature>
<dbReference type="CDD" id="cd06186">
    <property type="entry name" value="NOX_Duox_like_FAD_NADP"/>
    <property type="match status" value="1"/>
</dbReference>
<keyword evidence="6" id="KW-0813">Transport</keyword>
<dbReference type="InterPro" id="IPR000778">
    <property type="entry name" value="Cyt_b245_heavy_chain"/>
</dbReference>
<dbReference type="GO" id="GO:0006811">
    <property type="term" value="P:monoatomic ion transport"/>
    <property type="evidence" value="ECO:0007669"/>
    <property type="project" value="UniProtKB-KW"/>
</dbReference>
<evidence type="ECO:0000256" key="1">
    <source>
        <dbReference type="ARBA" id="ARBA00004141"/>
    </source>
</evidence>
<feature type="domain" description="FAD-binding 8" evidence="11">
    <location>
        <begin position="234"/>
        <end position="278"/>
    </location>
</feature>
<comment type="subcellular location">
    <subcellularLocation>
        <location evidence="1">Membrane</location>
        <topology evidence="1">Multi-pass membrane protein</topology>
    </subcellularLocation>
</comment>
<dbReference type="PANTHER" id="PTHR11972">
    <property type="entry name" value="NADPH OXIDASE"/>
    <property type="match status" value="1"/>
</dbReference>
<dbReference type="Proteomes" id="UP000193689">
    <property type="component" value="Unassembled WGS sequence"/>
</dbReference>
<dbReference type="InterPro" id="IPR013130">
    <property type="entry name" value="Fe3_Rdtase_TM_dom"/>
</dbReference>
<evidence type="ECO:0000256" key="9">
    <source>
        <dbReference type="SAM" id="Phobius"/>
    </source>
</evidence>
<gene>
    <name evidence="12" type="ORF">BCR38DRAFT_465655</name>
</gene>
<evidence type="ECO:0000256" key="3">
    <source>
        <dbReference type="ARBA" id="ARBA00022982"/>
    </source>
</evidence>
<dbReference type="Pfam" id="PF01794">
    <property type="entry name" value="Ferric_reduct"/>
    <property type="match status" value="1"/>
</dbReference>
<evidence type="ECO:0000256" key="5">
    <source>
        <dbReference type="ARBA" id="ARBA00023002"/>
    </source>
</evidence>
<dbReference type="RefSeq" id="XP_040716260.1">
    <property type="nucleotide sequence ID" value="XM_040862708.1"/>
</dbReference>
<evidence type="ECO:0000256" key="7">
    <source>
        <dbReference type="ARBA" id="ARBA00023136"/>
    </source>
</evidence>
<organism evidence="12 13">
    <name type="scientific">Pseudomassariella vexata</name>
    <dbReference type="NCBI Taxonomy" id="1141098"/>
    <lineage>
        <taxon>Eukaryota</taxon>
        <taxon>Fungi</taxon>
        <taxon>Dikarya</taxon>
        <taxon>Ascomycota</taxon>
        <taxon>Pezizomycotina</taxon>
        <taxon>Sordariomycetes</taxon>
        <taxon>Xylariomycetidae</taxon>
        <taxon>Amphisphaeriales</taxon>
        <taxon>Pseudomassariaceae</taxon>
        <taxon>Pseudomassariella</taxon>
    </lineage>
</organism>
<dbReference type="AlphaFoldDB" id="A0A1Y2E0N8"/>
<keyword evidence="13" id="KW-1185">Reference proteome</keyword>
<dbReference type="GO" id="GO:0042554">
    <property type="term" value="P:superoxide anion generation"/>
    <property type="evidence" value="ECO:0007669"/>
    <property type="project" value="TreeGrafter"/>
</dbReference>
<comment type="caution">
    <text evidence="12">The sequence shown here is derived from an EMBL/GenBank/DDBJ whole genome shotgun (WGS) entry which is preliminary data.</text>
</comment>
<evidence type="ECO:0000256" key="2">
    <source>
        <dbReference type="ARBA" id="ARBA00022692"/>
    </source>
</evidence>
<dbReference type="GO" id="GO:0016175">
    <property type="term" value="F:superoxide-generating NAD(P)H oxidase activity"/>
    <property type="evidence" value="ECO:0007669"/>
    <property type="project" value="TreeGrafter"/>
</dbReference>
<evidence type="ECO:0000256" key="8">
    <source>
        <dbReference type="SAM" id="MobiDB-lite"/>
    </source>
</evidence>
<dbReference type="InterPro" id="IPR039261">
    <property type="entry name" value="FNR_nucleotide-bd"/>
</dbReference>
<dbReference type="OrthoDB" id="167398at2759"/>
<dbReference type="InterPro" id="IPR013112">
    <property type="entry name" value="FAD-bd_8"/>
</dbReference>
<accession>A0A1Y2E0N8</accession>
<name>A0A1Y2E0N8_9PEZI</name>
<keyword evidence="7 9" id="KW-0472">Membrane</keyword>
<evidence type="ECO:0000313" key="13">
    <source>
        <dbReference type="Proteomes" id="UP000193689"/>
    </source>
</evidence>
<keyword evidence="6" id="KW-0406">Ion transport</keyword>
<dbReference type="STRING" id="1141098.A0A1Y2E0N8"/>
<keyword evidence="4 9" id="KW-1133">Transmembrane helix</keyword>
<keyword evidence="5" id="KW-0560">Oxidoreductase</keyword>
<feature type="compositionally biased region" description="Polar residues" evidence="8">
    <location>
        <begin position="373"/>
        <end position="392"/>
    </location>
</feature>
<protein>
    <recommendedName>
        <fullName evidence="14">FAD-binding FR-type domain-containing protein</fullName>
    </recommendedName>
</protein>
<keyword evidence="2 9" id="KW-0812">Transmembrane</keyword>
<evidence type="ECO:0008006" key="14">
    <source>
        <dbReference type="Google" id="ProtNLM"/>
    </source>
</evidence>
<dbReference type="GO" id="GO:0006952">
    <property type="term" value="P:defense response"/>
    <property type="evidence" value="ECO:0007669"/>
    <property type="project" value="TreeGrafter"/>
</dbReference>
<keyword evidence="3" id="KW-0249">Electron transport</keyword>
<evidence type="ECO:0000256" key="6">
    <source>
        <dbReference type="ARBA" id="ARBA00023065"/>
    </source>
</evidence>
<proteinExistence type="predicted"/>
<dbReference type="PANTHER" id="PTHR11972:SF153">
    <property type="entry name" value="SUPEROXIDE-GENERATING NADPH OXIDASE HEAVY CHAIN SUBUNIT A"/>
    <property type="match status" value="1"/>
</dbReference>
<dbReference type="InParanoid" id="A0A1Y2E0N8"/>
<feature type="transmembrane region" description="Helical" evidence="9">
    <location>
        <begin position="145"/>
        <end position="165"/>
    </location>
</feature>
<evidence type="ECO:0000259" key="10">
    <source>
        <dbReference type="Pfam" id="PF01794"/>
    </source>
</evidence>
<feature type="region of interest" description="Disordered" evidence="8">
    <location>
        <begin position="371"/>
        <end position="395"/>
    </location>
</feature>
<feature type="transmembrane region" description="Helical" evidence="9">
    <location>
        <begin position="105"/>
        <end position="125"/>
    </location>
</feature>
<dbReference type="InterPro" id="IPR050369">
    <property type="entry name" value="RBOH/FRE"/>
</dbReference>
<sequence length="536" mass="60332">MAYPIQRTQPHNQHHDTKEDEARHPFLRSIIGNGDDKRCIPRAEFAERVKAWKIPFLKQDFEEEENAKNYIKSLSVWRRMRAYWAVYEPEILFMGIVMVKTCAGALYPTMFFLVLTLLFATLHAIGRLTGSFYWDSQPINQEPVAAVLGLTGLIALGLFYLSSLLSVPQVRQWNYEVFQLGHLLMYPIIGLRLAHGTAQFLQRPLLGYFLAFPTLLVLVERVVRVAMGFHRIPAALRVLDIEAVEIKATVPSERVLKYEAGQYVFLQVPKLSLFQWHPLPCPHRNWTSKLRFLGINGPFGAPAQRFNDFSHAIVVGTGIGVTPFPGILADLQARDNRAHGGPGTVGFGCASELDMPVKTEIGQVAVGTVETPGFQSEPQSQSNTTSASSPTPERTFAPGYRSVDFHWMVRDRNPLLCIRLHTYVTQKRKGIATHVYCWLLETHRTHAHPASPLTGLLNPMRFGRSDFVRILDVYYGEMKKFRASRQGVSDKNSEAPGDHDSLEVGVFFCGMPLIGEILADRCRLLTDRGRAEGTCV</sequence>
<feature type="region of interest" description="Disordered" evidence="8">
    <location>
        <begin position="1"/>
        <end position="20"/>
    </location>
</feature>
<evidence type="ECO:0000259" key="11">
    <source>
        <dbReference type="Pfam" id="PF08022"/>
    </source>
</evidence>
<dbReference type="Gene3D" id="3.40.50.80">
    <property type="entry name" value="Nucleotide-binding domain of ferredoxin-NADP reductase (FNR) module"/>
    <property type="match status" value="1"/>
</dbReference>
<feature type="transmembrane region" description="Helical" evidence="9">
    <location>
        <begin position="177"/>
        <end position="194"/>
    </location>
</feature>
<dbReference type="SUPFAM" id="SSF52343">
    <property type="entry name" value="Ferredoxin reductase-like, C-terminal NADP-linked domain"/>
    <property type="match status" value="1"/>
</dbReference>
<dbReference type="GeneID" id="63778920"/>
<reference evidence="12 13" key="1">
    <citation type="submission" date="2016-07" db="EMBL/GenBank/DDBJ databases">
        <title>Pervasive Adenine N6-methylation of Active Genes in Fungi.</title>
        <authorList>
            <consortium name="DOE Joint Genome Institute"/>
            <person name="Mondo S.J."/>
            <person name="Dannebaum R.O."/>
            <person name="Kuo R.C."/>
            <person name="Labutti K."/>
            <person name="Haridas S."/>
            <person name="Kuo A."/>
            <person name="Salamov A."/>
            <person name="Ahrendt S.R."/>
            <person name="Lipzen A."/>
            <person name="Sullivan W."/>
            <person name="Andreopoulos W.B."/>
            <person name="Clum A."/>
            <person name="Lindquist E."/>
            <person name="Daum C."/>
            <person name="Ramamoorthy G.K."/>
            <person name="Gryganskyi A."/>
            <person name="Culley D."/>
            <person name="Magnuson J.K."/>
            <person name="James T.Y."/>
            <person name="O'Malley M.A."/>
            <person name="Stajich J.E."/>
            <person name="Spatafora J.W."/>
            <person name="Visel A."/>
            <person name="Grigoriev I.V."/>
        </authorList>
    </citation>
    <scope>NUCLEOTIDE SEQUENCE [LARGE SCALE GENOMIC DNA]</scope>
    <source>
        <strain evidence="12 13">CBS 129021</strain>
    </source>
</reference>